<dbReference type="Gene3D" id="1.10.150.570">
    <property type="entry name" value="GidA associated domain, C-terminal subdomain"/>
    <property type="match status" value="1"/>
</dbReference>
<feature type="binding site" evidence="12">
    <location>
        <begin position="275"/>
        <end position="289"/>
    </location>
    <ligand>
        <name>NAD(+)</name>
        <dbReference type="ChEBI" id="CHEBI:57540"/>
    </ligand>
</feature>
<evidence type="ECO:0000256" key="3">
    <source>
        <dbReference type="ARBA" id="ARBA00007653"/>
    </source>
</evidence>
<dbReference type="PANTHER" id="PTHR11806">
    <property type="entry name" value="GLUCOSE INHIBITED DIVISION PROTEIN A"/>
    <property type="match status" value="1"/>
</dbReference>
<name>A0A0V8QF27_9FIRM</name>
<organism evidence="14 15">
    <name type="scientific">Acetivibrio ethanolgignens</name>
    <dbReference type="NCBI Taxonomy" id="290052"/>
    <lineage>
        <taxon>Bacteria</taxon>
        <taxon>Bacillati</taxon>
        <taxon>Bacillota</taxon>
        <taxon>Clostridia</taxon>
        <taxon>Eubacteriales</taxon>
        <taxon>Oscillospiraceae</taxon>
        <taxon>Acetivibrio</taxon>
    </lineage>
</organism>
<reference evidence="14 15" key="1">
    <citation type="submission" date="2015-11" db="EMBL/GenBank/DDBJ databases">
        <title>Butyribacter intestini gen. nov., sp. nov., a butyric acid-producing bacterium of the family Lachnospiraceae isolated from the human faeces.</title>
        <authorList>
            <person name="Zou Y."/>
            <person name="Xue W."/>
            <person name="Luo G."/>
            <person name="Lv M."/>
        </authorList>
    </citation>
    <scope>NUCLEOTIDE SEQUENCE [LARGE SCALE GENOMIC DNA]</scope>
    <source>
        <strain evidence="14 15">ACET-33324</strain>
    </source>
</reference>
<dbReference type="FunFam" id="3.50.50.60:FF:000002">
    <property type="entry name" value="tRNA uridine 5-carboxymethylaminomethyl modification enzyme MnmG"/>
    <property type="match status" value="1"/>
</dbReference>
<feature type="domain" description="tRNA uridine 5-carboxymethylaminomethyl modification enzyme C-terminal subdomain" evidence="13">
    <location>
        <begin position="547"/>
        <end position="618"/>
    </location>
</feature>
<keyword evidence="7 12" id="KW-0819">tRNA processing</keyword>
<dbReference type="InterPro" id="IPR026904">
    <property type="entry name" value="MnmG_C"/>
</dbReference>
<comment type="function">
    <text evidence="2 12">NAD-binding protein involved in the addition of a carboxymethylaminomethyl (cmnm) group at the wobble position (U34) of certain tRNAs, forming tRNA-cmnm(5)s(2)U34.</text>
</comment>
<dbReference type="GO" id="GO:0005829">
    <property type="term" value="C:cytosol"/>
    <property type="evidence" value="ECO:0007669"/>
    <property type="project" value="TreeGrafter"/>
</dbReference>
<dbReference type="InterPro" id="IPR044920">
    <property type="entry name" value="MnmG_C_subdom_sf"/>
</dbReference>
<dbReference type="FunFam" id="1.10.10.1800:FF:000001">
    <property type="entry name" value="tRNA uridine 5-carboxymethylaminomethyl modification enzyme MnmG"/>
    <property type="match status" value="1"/>
</dbReference>
<comment type="cofactor">
    <cofactor evidence="1 12">
        <name>FAD</name>
        <dbReference type="ChEBI" id="CHEBI:57692"/>
    </cofactor>
</comment>
<dbReference type="PROSITE" id="PS01281">
    <property type="entry name" value="GIDA_2"/>
    <property type="match status" value="1"/>
</dbReference>
<evidence type="ECO:0000256" key="1">
    <source>
        <dbReference type="ARBA" id="ARBA00001974"/>
    </source>
</evidence>
<keyword evidence="9 12" id="KW-0520">NAD</keyword>
<dbReference type="FunFam" id="1.10.150.570:FF:000001">
    <property type="entry name" value="tRNA uridine 5-carboxymethylaminomethyl modification enzyme MnmG"/>
    <property type="match status" value="1"/>
</dbReference>
<keyword evidence="6 12" id="KW-0285">Flavoprotein</keyword>
<evidence type="ECO:0000256" key="8">
    <source>
        <dbReference type="ARBA" id="ARBA00022827"/>
    </source>
</evidence>
<dbReference type="InterPro" id="IPR047001">
    <property type="entry name" value="MnmG_C_subdom"/>
</dbReference>
<gene>
    <name evidence="12" type="primary">mnmG</name>
    <name evidence="12" type="synonym">gidA</name>
    <name evidence="14" type="ORF">ASU35_11385</name>
</gene>
<dbReference type="Proteomes" id="UP000054874">
    <property type="component" value="Unassembled WGS sequence"/>
</dbReference>
<accession>A0A0V8QF27</accession>
<dbReference type="GO" id="GO:0002098">
    <property type="term" value="P:tRNA wobble uridine modification"/>
    <property type="evidence" value="ECO:0007669"/>
    <property type="project" value="InterPro"/>
</dbReference>
<evidence type="ECO:0000256" key="7">
    <source>
        <dbReference type="ARBA" id="ARBA00022694"/>
    </source>
</evidence>
<dbReference type="InterPro" id="IPR049312">
    <property type="entry name" value="GIDA_C_N"/>
</dbReference>
<evidence type="ECO:0000256" key="10">
    <source>
        <dbReference type="ARBA" id="ARBA00025948"/>
    </source>
</evidence>
<evidence type="ECO:0000256" key="4">
    <source>
        <dbReference type="ARBA" id="ARBA00020461"/>
    </source>
</evidence>
<dbReference type="HAMAP" id="MF_00129">
    <property type="entry name" value="MnmG_GidA"/>
    <property type="match status" value="1"/>
</dbReference>
<sequence>MSYTYESYDAVVVGAGHAGCEAALALARLGMNTIMFTVSMDSVALMPCNPNIGGSSKGHLVREIDALGGEMGKNIDKTFIQSKMLNQSKGPAVHSLRAQADKQDYTGEMRRVMENTEHLTLRQDEVEKLIVENNKITGVLTSSGAVYPCKAVILCTGVYLKARCVYGDVSRYTGPNGLSAANHLSESLKELGIELYRFKTGTPARIDKRSIDFSKMEEQKGDEKIVPFSFTNRPEDLEREQISCWLTYTNEKTHQIIRDNLDRSPLYSGNIQGTGPRYCPSIEDKVVRFADKNRHQVFIEPEGNYTNEMYIGGMSSSLPEDVQVEMYRSVAGLENAKIVRNAYAIEYDCINATQLKPSLEFKNISGLFSAGQFNGSSGYEEAAAQGLIAGINAARKLTGKEPLILDRSEAYIGVLIDDLVTKETHEPYRMMTSRAEYRLILRQDNADLRLTKKGYEIGLISEERYQHLLEKENQIKEEVERLLHTSVGASKEVQTVLEELGTTPLNSGATLAELIRRPELSYQDIAPIDKNRKPLSDEVIEQVNINLKYEGYINRQLKQVEQFKKLENKKIPENLDYDDVYSLRIEARQKLKAIRPHSVGQASRISGVSPADISVLLVYLEQLRGRKPQ</sequence>
<dbReference type="PANTHER" id="PTHR11806:SF0">
    <property type="entry name" value="PROTEIN MTO1 HOMOLOG, MITOCHONDRIAL"/>
    <property type="match status" value="1"/>
</dbReference>
<comment type="caution">
    <text evidence="14">The sequence shown here is derived from an EMBL/GenBank/DDBJ whole genome shotgun (WGS) entry which is preliminary data.</text>
</comment>
<dbReference type="GO" id="GO:0030488">
    <property type="term" value="P:tRNA methylation"/>
    <property type="evidence" value="ECO:0007669"/>
    <property type="project" value="TreeGrafter"/>
</dbReference>
<dbReference type="Gene3D" id="3.50.50.60">
    <property type="entry name" value="FAD/NAD(P)-binding domain"/>
    <property type="match status" value="2"/>
</dbReference>
<keyword evidence="5 12" id="KW-0963">Cytoplasm</keyword>
<dbReference type="GO" id="GO:0050660">
    <property type="term" value="F:flavin adenine dinucleotide binding"/>
    <property type="evidence" value="ECO:0007669"/>
    <property type="project" value="UniProtKB-UniRule"/>
</dbReference>
<comment type="subcellular location">
    <subcellularLocation>
        <location evidence="12">Cytoplasm</location>
    </subcellularLocation>
</comment>
<dbReference type="Pfam" id="PF21680">
    <property type="entry name" value="GIDA_C_1st"/>
    <property type="match status" value="1"/>
</dbReference>
<evidence type="ECO:0000313" key="14">
    <source>
        <dbReference type="EMBL" id="KSV58838.1"/>
    </source>
</evidence>
<dbReference type="InterPro" id="IPR002218">
    <property type="entry name" value="MnmG-rel"/>
</dbReference>
<evidence type="ECO:0000256" key="12">
    <source>
        <dbReference type="HAMAP-Rule" id="MF_00129"/>
    </source>
</evidence>
<dbReference type="OrthoDB" id="9815560at2"/>
<dbReference type="STRING" id="290052.ASU35_11385"/>
<comment type="subunit">
    <text evidence="10 12">Homodimer. Heterotetramer of two MnmE and two MnmG subunits.</text>
</comment>
<dbReference type="RefSeq" id="WP_058352931.1">
    <property type="nucleotide sequence ID" value="NZ_CABMMD010000159.1"/>
</dbReference>
<evidence type="ECO:0000259" key="13">
    <source>
        <dbReference type="SMART" id="SM01228"/>
    </source>
</evidence>
<protein>
    <recommendedName>
        <fullName evidence="4 12">tRNA uridine 5-carboxymethylaminomethyl modification enzyme MnmG</fullName>
    </recommendedName>
    <alternativeName>
        <fullName evidence="11 12">Glucose-inhibited division protein A</fullName>
    </alternativeName>
</protein>
<dbReference type="PROSITE" id="PS01280">
    <property type="entry name" value="GIDA_1"/>
    <property type="match status" value="1"/>
</dbReference>
<comment type="caution">
    <text evidence="12">Lacks conserved residue(s) required for the propagation of feature annotation.</text>
</comment>
<proteinExistence type="inferred from homology"/>
<evidence type="ECO:0000256" key="9">
    <source>
        <dbReference type="ARBA" id="ARBA00023027"/>
    </source>
</evidence>
<feature type="binding site" evidence="12">
    <location>
        <begin position="14"/>
        <end position="19"/>
    </location>
    <ligand>
        <name>FAD</name>
        <dbReference type="ChEBI" id="CHEBI:57692"/>
    </ligand>
</feature>
<dbReference type="InterPro" id="IPR040131">
    <property type="entry name" value="MnmG_N"/>
</dbReference>
<evidence type="ECO:0000256" key="5">
    <source>
        <dbReference type="ARBA" id="ARBA00022490"/>
    </source>
</evidence>
<dbReference type="InterPro" id="IPR020595">
    <property type="entry name" value="MnmG-rel_CS"/>
</dbReference>
<evidence type="ECO:0000256" key="6">
    <source>
        <dbReference type="ARBA" id="ARBA00022630"/>
    </source>
</evidence>
<comment type="similarity">
    <text evidence="3 12">Belongs to the MnmG family.</text>
</comment>
<dbReference type="InterPro" id="IPR004416">
    <property type="entry name" value="MnmG"/>
</dbReference>
<keyword evidence="15" id="KW-1185">Reference proteome</keyword>
<keyword evidence="8 12" id="KW-0274">FAD</keyword>
<evidence type="ECO:0000256" key="2">
    <source>
        <dbReference type="ARBA" id="ARBA00003717"/>
    </source>
</evidence>
<dbReference type="Gene3D" id="1.10.10.1800">
    <property type="entry name" value="tRNA uridine 5-carboxymethylaminomethyl modification enzyme MnmG/GidA"/>
    <property type="match status" value="1"/>
</dbReference>
<evidence type="ECO:0000256" key="11">
    <source>
        <dbReference type="ARBA" id="ARBA00031800"/>
    </source>
</evidence>
<dbReference type="InterPro" id="IPR036188">
    <property type="entry name" value="FAD/NAD-bd_sf"/>
</dbReference>
<evidence type="ECO:0000313" key="15">
    <source>
        <dbReference type="Proteomes" id="UP000054874"/>
    </source>
</evidence>
<dbReference type="SUPFAM" id="SSF51905">
    <property type="entry name" value="FAD/NAD(P)-binding domain"/>
    <property type="match status" value="1"/>
</dbReference>
<dbReference type="NCBIfam" id="TIGR00136">
    <property type="entry name" value="mnmG_gidA"/>
    <property type="match status" value="1"/>
</dbReference>
<dbReference type="AlphaFoldDB" id="A0A0V8QF27"/>
<dbReference type="SMART" id="SM01228">
    <property type="entry name" value="GIDA_assoc_3"/>
    <property type="match status" value="1"/>
</dbReference>
<dbReference type="Pfam" id="PF01134">
    <property type="entry name" value="GIDA"/>
    <property type="match status" value="1"/>
</dbReference>
<dbReference type="Pfam" id="PF13932">
    <property type="entry name" value="SAM_GIDA_C"/>
    <property type="match status" value="1"/>
</dbReference>
<dbReference type="EMBL" id="LNAM01000159">
    <property type="protein sequence ID" value="KSV58838.1"/>
    <property type="molecule type" value="Genomic_DNA"/>
</dbReference>